<evidence type="ECO:0000256" key="1">
    <source>
        <dbReference type="ARBA" id="ARBA00009437"/>
    </source>
</evidence>
<dbReference type="GO" id="GO:0003700">
    <property type="term" value="F:DNA-binding transcription factor activity"/>
    <property type="evidence" value="ECO:0007669"/>
    <property type="project" value="InterPro"/>
</dbReference>
<feature type="domain" description="HTH lysR-type" evidence="5">
    <location>
        <begin position="15"/>
        <end position="72"/>
    </location>
</feature>
<keyword evidence="3" id="KW-0238">DNA-binding</keyword>
<comment type="similarity">
    <text evidence="1">Belongs to the LysR transcriptional regulatory family.</text>
</comment>
<dbReference type="GO" id="GO:0043565">
    <property type="term" value="F:sequence-specific DNA binding"/>
    <property type="evidence" value="ECO:0007669"/>
    <property type="project" value="TreeGrafter"/>
</dbReference>
<dbReference type="Gene3D" id="1.10.10.10">
    <property type="entry name" value="Winged helix-like DNA-binding domain superfamily/Winged helix DNA-binding domain"/>
    <property type="match status" value="1"/>
</dbReference>
<organism evidence="6 7">
    <name type="scientific">Pseudoalteromonas luteoviolacea</name>
    <dbReference type="NCBI Taxonomy" id="43657"/>
    <lineage>
        <taxon>Bacteria</taxon>
        <taxon>Pseudomonadati</taxon>
        <taxon>Pseudomonadota</taxon>
        <taxon>Gammaproteobacteria</taxon>
        <taxon>Alteromonadales</taxon>
        <taxon>Pseudoalteromonadaceae</taxon>
        <taxon>Pseudoalteromonas</taxon>
    </lineage>
</organism>
<dbReference type="InterPro" id="IPR058163">
    <property type="entry name" value="LysR-type_TF_proteobact-type"/>
</dbReference>
<dbReference type="GO" id="GO:0006351">
    <property type="term" value="P:DNA-templated transcription"/>
    <property type="evidence" value="ECO:0007669"/>
    <property type="project" value="TreeGrafter"/>
</dbReference>
<proteinExistence type="inferred from homology"/>
<keyword evidence="2" id="KW-0805">Transcription regulation</keyword>
<dbReference type="Pfam" id="PF03466">
    <property type="entry name" value="LysR_substrate"/>
    <property type="match status" value="1"/>
</dbReference>
<dbReference type="FunFam" id="1.10.10.10:FF:000001">
    <property type="entry name" value="LysR family transcriptional regulator"/>
    <property type="match status" value="1"/>
</dbReference>
<dbReference type="PROSITE" id="PS50931">
    <property type="entry name" value="HTH_LYSR"/>
    <property type="match status" value="1"/>
</dbReference>
<evidence type="ECO:0000256" key="4">
    <source>
        <dbReference type="ARBA" id="ARBA00023163"/>
    </source>
</evidence>
<dbReference type="SUPFAM" id="SSF46785">
    <property type="entry name" value="Winged helix' DNA-binding domain"/>
    <property type="match status" value="1"/>
</dbReference>
<sequence length="305" mass="34188">MNEYHCSKNLLNMIDELKSIAIFSTVVEQGSFRGAARALNLSPSVISYHITLLETKLDTALLYRSTRKLSLTEQGQQLFKMSTNMLKTVEQGLSDISAQQEALSGRITVSLPTVLIRSHYTRVLADFCQQHSRLEVNFHFSDVYENLIEKGIDIAIRLGDLPNSELKSKKLGNIKRKLTCSPAFLTNNPLPKTPEDLENLPWIKLSSLPNKRTITHPELGKQDIHFDYQVTANSVEGMTQLCMEGLGIATPADFLVEQALREKKLIELLPNWQVTPIPAYAIWPNNITKKSATMAMVAHLAKAIT</sequence>
<dbReference type="SUPFAM" id="SSF53850">
    <property type="entry name" value="Periplasmic binding protein-like II"/>
    <property type="match status" value="1"/>
</dbReference>
<gene>
    <name evidence="6" type="ORF">JF50_18765</name>
</gene>
<evidence type="ECO:0000256" key="3">
    <source>
        <dbReference type="ARBA" id="ARBA00023125"/>
    </source>
</evidence>
<dbReference type="PANTHER" id="PTHR30537">
    <property type="entry name" value="HTH-TYPE TRANSCRIPTIONAL REGULATOR"/>
    <property type="match status" value="1"/>
</dbReference>
<name>A0A0C1QA43_9GAMM</name>
<dbReference type="InterPro" id="IPR005119">
    <property type="entry name" value="LysR_subst-bd"/>
</dbReference>
<dbReference type="AlphaFoldDB" id="A0A0C1QA43"/>
<accession>A0A0C1QA43</accession>
<dbReference type="EMBL" id="JWIC01000007">
    <property type="protein sequence ID" value="KID56295.1"/>
    <property type="molecule type" value="Genomic_DNA"/>
</dbReference>
<evidence type="ECO:0000259" key="5">
    <source>
        <dbReference type="PROSITE" id="PS50931"/>
    </source>
</evidence>
<evidence type="ECO:0000313" key="6">
    <source>
        <dbReference type="EMBL" id="KID56295.1"/>
    </source>
</evidence>
<dbReference type="InterPro" id="IPR000847">
    <property type="entry name" value="LysR_HTH_N"/>
</dbReference>
<dbReference type="InterPro" id="IPR036388">
    <property type="entry name" value="WH-like_DNA-bd_sf"/>
</dbReference>
<evidence type="ECO:0000313" key="7">
    <source>
        <dbReference type="Proteomes" id="UP000031327"/>
    </source>
</evidence>
<dbReference type="Pfam" id="PF00126">
    <property type="entry name" value="HTH_1"/>
    <property type="match status" value="1"/>
</dbReference>
<reference evidence="6 7" key="1">
    <citation type="submission" date="2014-12" db="EMBL/GenBank/DDBJ databases">
        <title>Draft Genome Sequence of Pseudoalteromonas luteoviolacea HI1.</title>
        <authorList>
            <person name="Asahina A.Y."/>
            <person name="Hadfield M.G."/>
        </authorList>
    </citation>
    <scope>NUCLEOTIDE SEQUENCE [LARGE SCALE GENOMIC DNA]</scope>
    <source>
        <strain evidence="6 7">HI1</strain>
    </source>
</reference>
<protein>
    <recommendedName>
        <fullName evidence="5">HTH lysR-type domain-containing protein</fullName>
    </recommendedName>
</protein>
<dbReference type="InterPro" id="IPR036390">
    <property type="entry name" value="WH_DNA-bd_sf"/>
</dbReference>
<comment type="caution">
    <text evidence="6">The sequence shown here is derived from an EMBL/GenBank/DDBJ whole genome shotgun (WGS) entry which is preliminary data.</text>
</comment>
<dbReference type="CDD" id="cd08422">
    <property type="entry name" value="PBP2_CrgA_like"/>
    <property type="match status" value="1"/>
</dbReference>
<dbReference type="PANTHER" id="PTHR30537:SF30">
    <property type="entry name" value="TRANSCRIPTIONAL REGULATOR-RELATED"/>
    <property type="match status" value="1"/>
</dbReference>
<keyword evidence="4" id="KW-0804">Transcription</keyword>
<dbReference type="Gene3D" id="3.40.190.290">
    <property type="match status" value="1"/>
</dbReference>
<evidence type="ECO:0000256" key="2">
    <source>
        <dbReference type="ARBA" id="ARBA00023015"/>
    </source>
</evidence>
<dbReference type="Proteomes" id="UP000031327">
    <property type="component" value="Unassembled WGS sequence"/>
</dbReference>